<reference evidence="3" key="1">
    <citation type="journal article" date="2019" name="Int. J. Syst. Evol. Microbiol.">
        <title>The Global Catalogue of Microorganisms (GCM) 10K type strain sequencing project: providing services to taxonomists for standard genome sequencing and annotation.</title>
        <authorList>
            <consortium name="The Broad Institute Genomics Platform"/>
            <consortium name="The Broad Institute Genome Sequencing Center for Infectious Disease"/>
            <person name="Wu L."/>
            <person name="Ma J."/>
        </authorList>
    </citation>
    <scope>NUCLEOTIDE SEQUENCE [LARGE SCALE GENOMIC DNA]</scope>
    <source>
        <strain evidence="3">CCUG 57942</strain>
    </source>
</reference>
<dbReference type="Proteomes" id="UP001597389">
    <property type="component" value="Unassembled WGS sequence"/>
</dbReference>
<evidence type="ECO:0000313" key="3">
    <source>
        <dbReference type="Proteomes" id="UP001597389"/>
    </source>
</evidence>
<name>A0ABW4ZCX2_9BACT</name>
<protein>
    <submittedName>
        <fullName evidence="2">STAS-like domain-containing protein</fullName>
    </submittedName>
</protein>
<proteinExistence type="predicted"/>
<keyword evidence="3" id="KW-1185">Reference proteome</keyword>
<accession>A0ABW4ZCX2</accession>
<sequence length="100" mass="11272">MNHELTLRELVGSFAANGTMGDQLRIDKIEPLWKESEKIILNFEGVSSMTDSFANAFIGNIVERHPEDFRAKLRFINCSPLVKSFIKGALQYAQSRLAQA</sequence>
<organism evidence="2 3">
    <name type="scientific">Rubritalea tangerina</name>
    <dbReference type="NCBI Taxonomy" id="430798"/>
    <lineage>
        <taxon>Bacteria</taxon>
        <taxon>Pseudomonadati</taxon>
        <taxon>Verrucomicrobiota</taxon>
        <taxon>Verrucomicrobiia</taxon>
        <taxon>Verrucomicrobiales</taxon>
        <taxon>Rubritaleaceae</taxon>
        <taxon>Rubritalea</taxon>
    </lineage>
</organism>
<comment type="caution">
    <text evidence="2">The sequence shown here is derived from an EMBL/GenBank/DDBJ whole genome shotgun (WGS) entry which is preliminary data.</text>
</comment>
<gene>
    <name evidence="2" type="ORF">ACFSW8_13165</name>
</gene>
<dbReference type="EMBL" id="JBHUJB010000054">
    <property type="protein sequence ID" value="MFD2159851.1"/>
    <property type="molecule type" value="Genomic_DNA"/>
</dbReference>
<evidence type="ECO:0000313" key="2">
    <source>
        <dbReference type="EMBL" id="MFD2159851.1"/>
    </source>
</evidence>
<dbReference type="InterPro" id="IPR025474">
    <property type="entry name" value="DUF4325"/>
</dbReference>
<dbReference type="Pfam" id="PF14213">
    <property type="entry name" value="DUF4325"/>
    <property type="match status" value="1"/>
</dbReference>
<dbReference type="RefSeq" id="WP_377091014.1">
    <property type="nucleotide sequence ID" value="NZ_JBHSJL010000014.1"/>
</dbReference>
<evidence type="ECO:0000259" key="1">
    <source>
        <dbReference type="Pfam" id="PF14213"/>
    </source>
</evidence>
<feature type="domain" description="DUF4325" evidence="1">
    <location>
        <begin position="21"/>
        <end position="82"/>
    </location>
</feature>